<feature type="transmembrane region" description="Helical" evidence="17">
    <location>
        <begin position="691"/>
        <end position="714"/>
    </location>
</feature>
<feature type="transmembrane region" description="Helical" evidence="17">
    <location>
        <begin position="659"/>
        <end position="679"/>
    </location>
</feature>
<evidence type="ECO:0000256" key="7">
    <source>
        <dbReference type="ARBA" id="ARBA00022692"/>
    </source>
</evidence>
<dbReference type="Pfam" id="PF04389">
    <property type="entry name" value="Peptidase_M28"/>
    <property type="match status" value="1"/>
</dbReference>
<feature type="transmembrane region" description="Helical" evidence="17">
    <location>
        <begin position="540"/>
        <end position="560"/>
    </location>
</feature>
<evidence type="ECO:0000256" key="3">
    <source>
        <dbReference type="ARBA" id="ARBA00004128"/>
    </source>
</evidence>
<keyword evidence="11 17" id="KW-1133">Transmembrane helix</keyword>
<accession>A0A8H4VSD0</accession>
<dbReference type="PANTHER" id="PTHR12147">
    <property type="entry name" value="METALLOPEPTIDASE M28 FAMILY MEMBER"/>
    <property type="match status" value="1"/>
</dbReference>
<dbReference type="GO" id="GO:0008235">
    <property type="term" value="F:metalloexopeptidase activity"/>
    <property type="evidence" value="ECO:0007669"/>
    <property type="project" value="InterPro"/>
</dbReference>
<dbReference type="InterPro" id="IPR045175">
    <property type="entry name" value="M28_fam"/>
</dbReference>
<evidence type="ECO:0000256" key="12">
    <source>
        <dbReference type="ARBA" id="ARBA00023049"/>
    </source>
</evidence>
<dbReference type="CDD" id="cd03875">
    <property type="entry name" value="M28_Fxna_like"/>
    <property type="match status" value="1"/>
</dbReference>
<evidence type="ECO:0000256" key="2">
    <source>
        <dbReference type="ARBA" id="ARBA00003273"/>
    </source>
</evidence>
<gene>
    <name evidence="21" type="ORF">D9613_001194</name>
</gene>
<keyword evidence="7 17" id="KW-0812">Transmembrane</keyword>
<evidence type="ECO:0000256" key="13">
    <source>
        <dbReference type="ARBA" id="ARBA00023136"/>
    </source>
</evidence>
<feature type="transmembrane region" description="Helical" evidence="17">
    <location>
        <begin position="349"/>
        <end position="370"/>
    </location>
</feature>
<feature type="transmembrane region" description="Helical" evidence="17">
    <location>
        <begin position="20"/>
        <end position="39"/>
    </location>
</feature>
<dbReference type="GO" id="GO:0046872">
    <property type="term" value="F:metal ion binding"/>
    <property type="evidence" value="ECO:0007669"/>
    <property type="project" value="UniProtKB-KW"/>
</dbReference>
<keyword evidence="14" id="KW-0325">Glycoprotein</keyword>
<sequence>MTFSSKAASVLGYRVRPTSFLALTTYLVILVALSITDVLPNVPAGSKQGGLNLEEAYEDLRHIAARPHPYNSHANDVVREYLLSRLSPLVKEYTHVHISDDLVSNGSWAGPAYGSYFEGTNILVKIDGTGTGGVLFSAHYDSVSTASGATDDGMGVATILQLVQYFAKHRPERTAIFNINNGEEDWLNGAHAFLQHRWSATANVFLNLEGAAAGGRPILFRATSTSPVRSFRDTKLVPHPHANVLSSDAFSRGLIRSGTDYSVYTGPGATGGMEGLDLAFYKGRSRYHTKYDAVQYTLGGKKSLWSMMETAKGVGISLLEGPREATGGGEPVYFDLFKSVLVVFPLSNLLTFNVVVLVAGPILLILLLVFEKVVSRKRKEHETHEEEEETSPPGYFHRGASSRHHEATEAVQEHVSWTHTVWRHTKFWVSLVGAVGLQILLMWIYILVNPFAIYSSPYIVLCSFVTLAYLCLMFILTLPSSLPFYHPKGEPTSNHFILPPAQQLKHTLFFHLYVFTWILLVLSTIGITKVHPGIGGGYVISAWNACVGIACIICAIEGLVGSKDSGAEYEGLSGDEVLPGESRHADERTPLIVRESQEDVPSSSRHHHLHSHHFDGGSLSTWWWIPQFIVSVPFPVILLGHMTMLVLDGMTQSLADGASAWSVYALTSLPALLLVIPLVPFAYKLRPSRPLSMFVTIVFILSTLYALLIFPFSVDVPLKVYFQQRVEFPATSSSLQLVAAPNVSTSLIGPSRYIKTLVASLPSSVAAPVCKEDKAKIGLMNCEWQSGDRMLPVPGAHADSSVQSEVPTRGLGRFFHQVGAVRTGPSSAMITVQGVNTRSCRVYFDQPIFGYAVRPPRRNEDLVRSHDQVQDPPLLGSSVGAEGMQEGYEIGKGGIKEVRLWSRTWDRRFEVDVNLKSSSCRNCATNDTRIPMQGKIACEWAEYESGMIDNGNYLHPLRPSPYSESPLNAESEAEAEAAPTQAKIPALEEALAFLPHWSTVSKAADGLVEVLVPFAV</sequence>
<dbReference type="GO" id="GO:0006508">
    <property type="term" value="P:proteolysis"/>
    <property type="evidence" value="ECO:0007669"/>
    <property type="project" value="UniProtKB-KW"/>
</dbReference>
<evidence type="ECO:0000256" key="1">
    <source>
        <dbReference type="ARBA" id="ARBA00001947"/>
    </source>
</evidence>
<dbReference type="Gene3D" id="3.40.630.10">
    <property type="entry name" value="Zn peptidases"/>
    <property type="match status" value="1"/>
</dbReference>
<keyword evidence="5" id="KW-0926">Vacuole</keyword>
<feature type="domain" description="Vacuolar membrane protease C-terminal" evidence="19">
    <location>
        <begin position="973"/>
        <end position="1010"/>
    </location>
</feature>
<evidence type="ECO:0000256" key="14">
    <source>
        <dbReference type="ARBA" id="ARBA00023180"/>
    </source>
</evidence>
<name>A0A8H4VSD0_9AGAR</name>
<feature type="region of interest" description="Disordered" evidence="16">
    <location>
        <begin position="962"/>
        <end position="981"/>
    </location>
</feature>
<comment type="cofactor">
    <cofactor evidence="1">
        <name>Zn(2+)</name>
        <dbReference type="ChEBI" id="CHEBI:29105"/>
    </cofactor>
</comment>
<evidence type="ECO:0000259" key="20">
    <source>
        <dbReference type="Pfam" id="PF22251"/>
    </source>
</evidence>
<feature type="transmembrane region" description="Helical" evidence="17">
    <location>
        <begin position="628"/>
        <end position="647"/>
    </location>
</feature>
<evidence type="ECO:0000313" key="21">
    <source>
        <dbReference type="EMBL" id="KAF4621056.1"/>
    </source>
</evidence>
<keyword evidence="8 15" id="KW-0479">Metal-binding</keyword>
<evidence type="ECO:0000313" key="22">
    <source>
        <dbReference type="Proteomes" id="UP000521872"/>
    </source>
</evidence>
<evidence type="ECO:0000256" key="6">
    <source>
        <dbReference type="ARBA" id="ARBA00022670"/>
    </source>
</evidence>
<reference evidence="21 22" key="1">
    <citation type="submission" date="2019-12" db="EMBL/GenBank/DDBJ databases">
        <authorList>
            <person name="Floudas D."/>
            <person name="Bentzer J."/>
            <person name="Ahren D."/>
            <person name="Johansson T."/>
            <person name="Persson P."/>
            <person name="Tunlid A."/>
        </authorList>
    </citation>
    <scope>NUCLEOTIDE SEQUENCE [LARGE SCALE GENOMIC DNA]</scope>
    <source>
        <strain evidence="21 22">CBS 102.39</strain>
    </source>
</reference>
<dbReference type="AlphaFoldDB" id="A0A8H4VSD0"/>
<feature type="domain" description="Peptidase M28" evidence="18">
    <location>
        <begin position="121"/>
        <end position="297"/>
    </location>
</feature>
<evidence type="ECO:0000256" key="16">
    <source>
        <dbReference type="SAM" id="MobiDB-lite"/>
    </source>
</evidence>
<protein>
    <recommendedName>
        <fullName evidence="15">Peptide hydrolase</fullName>
        <ecNumber evidence="15">3.4.-.-</ecNumber>
    </recommendedName>
</protein>
<keyword evidence="6 15" id="KW-0645">Protease</keyword>
<dbReference type="InterPro" id="IPR053975">
    <property type="entry name" value="PFF1_C"/>
</dbReference>
<feature type="domain" description="Vacuolar membrane protease transmembrane" evidence="20">
    <location>
        <begin position="581"/>
        <end position="686"/>
    </location>
</feature>
<dbReference type="Pfam" id="PF22250">
    <property type="entry name" value="PFF1_C"/>
    <property type="match status" value="2"/>
</dbReference>
<dbReference type="InterPro" id="IPR053976">
    <property type="entry name" value="PFF1_TM"/>
</dbReference>
<evidence type="ECO:0000256" key="4">
    <source>
        <dbReference type="ARBA" id="ARBA00010918"/>
    </source>
</evidence>
<evidence type="ECO:0000256" key="5">
    <source>
        <dbReference type="ARBA" id="ARBA00022554"/>
    </source>
</evidence>
<dbReference type="Pfam" id="PF22251">
    <property type="entry name" value="PFF1_TM"/>
    <property type="match status" value="2"/>
</dbReference>
<dbReference type="PANTHER" id="PTHR12147:SF58">
    <property type="entry name" value="VACUOLAR MEMBRANE PROTEASE"/>
    <property type="match status" value="1"/>
</dbReference>
<keyword evidence="12" id="KW-0482">Metalloprotease</keyword>
<feature type="transmembrane region" description="Helical" evidence="17">
    <location>
        <begin position="508"/>
        <end position="528"/>
    </location>
</feature>
<dbReference type="EC" id="3.4.-.-" evidence="15"/>
<feature type="transmembrane region" description="Helical" evidence="17">
    <location>
        <begin position="458"/>
        <end position="478"/>
    </location>
</feature>
<evidence type="ECO:0000256" key="11">
    <source>
        <dbReference type="ARBA" id="ARBA00022989"/>
    </source>
</evidence>
<dbReference type="GO" id="GO:0005774">
    <property type="term" value="C:vacuolar membrane"/>
    <property type="evidence" value="ECO:0007669"/>
    <property type="project" value="UniProtKB-SubCell"/>
</dbReference>
<dbReference type="Proteomes" id="UP000521872">
    <property type="component" value="Unassembled WGS sequence"/>
</dbReference>
<keyword evidence="22" id="KW-1185">Reference proteome</keyword>
<comment type="similarity">
    <text evidence="4 15">Belongs to the peptidase M28 family.</text>
</comment>
<organism evidence="21 22">
    <name type="scientific">Agrocybe pediades</name>
    <dbReference type="NCBI Taxonomy" id="84607"/>
    <lineage>
        <taxon>Eukaryota</taxon>
        <taxon>Fungi</taxon>
        <taxon>Dikarya</taxon>
        <taxon>Basidiomycota</taxon>
        <taxon>Agaricomycotina</taxon>
        <taxon>Agaricomycetes</taxon>
        <taxon>Agaricomycetidae</taxon>
        <taxon>Agaricales</taxon>
        <taxon>Agaricineae</taxon>
        <taxon>Strophariaceae</taxon>
        <taxon>Agrocybe</taxon>
    </lineage>
</organism>
<proteinExistence type="inferred from homology"/>
<evidence type="ECO:0000256" key="8">
    <source>
        <dbReference type="ARBA" id="ARBA00022723"/>
    </source>
</evidence>
<evidence type="ECO:0000256" key="10">
    <source>
        <dbReference type="ARBA" id="ARBA00022833"/>
    </source>
</evidence>
<comment type="caution">
    <text evidence="21">The sequence shown here is derived from an EMBL/GenBank/DDBJ whole genome shotgun (WGS) entry which is preliminary data.</text>
</comment>
<evidence type="ECO:0000256" key="15">
    <source>
        <dbReference type="RuleBase" id="RU361240"/>
    </source>
</evidence>
<keyword evidence="13 17" id="KW-0472">Membrane</keyword>
<feature type="domain" description="Vacuolar membrane protease C-terminal" evidence="19">
    <location>
        <begin position="718"/>
        <end position="952"/>
    </location>
</feature>
<keyword evidence="9 15" id="KW-0378">Hydrolase</keyword>
<feature type="region of interest" description="Disordered" evidence="16">
    <location>
        <begin position="380"/>
        <end position="400"/>
    </location>
</feature>
<keyword evidence="10 15" id="KW-0862">Zinc</keyword>
<feature type="transmembrane region" description="Helical" evidence="17">
    <location>
        <begin position="427"/>
        <end position="446"/>
    </location>
</feature>
<evidence type="ECO:0000259" key="19">
    <source>
        <dbReference type="Pfam" id="PF22250"/>
    </source>
</evidence>
<feature type="domain" description="Vacuolar membrane protease transmembrane" evidence="20">
    <location>
        <begin position="426"/>
        <end position="558"/>
    </location>
</feature>
<dbReference type="EMBL" id="JAACJL010000015">
    <property type="protein sequence ID" value="KAF4621056.1"/>
    <property type="molecule type" value="Genomic_DNA"/>
</dbReference>
<evidence type="ECO:0000256" key="17">
    <source>
        <dbReference type="SAM" id="Phobius"/>
    </source>
</evidence>
<comment type="subcellular location">
    <subcellularLocation>
        <location evidence="3">Vacuole membrane</location>
        <topology evidence="3">Multi-pass membrane protein</topology>
    </subcellularLocation>
</comment>
<dbReference type="InterPro" id="IPR007484">
    <property type="entry name" value="Peptidase_M28"/>
</dbReference>
<dbReference type="SUPFAM" id="SSF53187">
    <property type="entry name" value="Zn-dependent exopeptidases"/>
    <property type="match status" value="1"/>
</dbReference>
<evidence type="ECO:0000259" key="18">
    <source>
        <dbReference type="Pfam" id="PF04389"/>
    </source>
</evidence>
<comment type="function">
    <text evidence="2">May be involved in vacuolar sorting and osmoregulation.</text>
</comment>
<dbReference type="InterPro" id="IPR048024">
    <property type="entry name" value="Fxna-like_M28_dom"/>
</dbReference>
<evidence type="ECO:0000256" key="9">
    <source>
        <dbReference type="ARBA" id="ARBA00022801"/>
    </source>
</evidence>